<dbReference type="RefSeq" id="WP_041958754.1">
    <property type="nucleotide sequence ID" value="NZ_CP081350.1"/>
</dbReference>
<dbReference type="InterPro" id="IPR054189">
    <property type="entry name" value="DUF6894"/>
</dbReference>
<dbReference type="AlphaFoldDB" id="A0A0A3YNI7"/>
<organism evidence="2 3">
    <name type="scientific">Bradyrhizobium japonicum</name>
    <dbReference type="NCBI Taxonomy" id="375"/>
    <lineage>
        <taxon>Bacteria</taxon>
        <taxon>Pseudomonadati</taxon>
        <taxon>Pseudomonadota</taxon>
        <taxon>Alphaproteobacteria</taxon>
        <taxon>Hyphomicrobiales</taxon>
        <taxon>Nitrobacteraceae</taxon>
        <taxon>Bradyrhizobium</taxon>
    </lineage>
</organism>
<dbReference type="Pfam" id="PF21834">
    <property type="entry name" value="DUF6894"/>
    <property type="match status" value="1"/>
</dbReference>
<dbReference type="Proteomes" id="UP000030377">
    <property type="component" value="Unassembled WGS sequence"/>
</dbReference>
<evidence type="ECO:0000259" key="1">
    <source>
        <dbReference type="Pfam" id="PF21834"/>
    </source>
</evidence>
<reference evidence="2 3" key="1">
    <citation type="submission" date="2014-09" db="EMBL/GenBank/DDBJ databases">
        <title>Draft genome of Bradyrhizobium japonicum Is-34.</title>
        <authorList>
            <person name="Tsurumaru H."/>
            <person name="Yamakawa T."/>
            <person name="Hashimoto S."/>
            <person name="Okizaki K."/>
            <person name="Kanesaki Y."/>
            <person name="Yoshikawa H."/>
            <person name="Yajima S."/>
        </authorList>
    </citation>
    <scope>NUCLEOTIDE SEQUENCE [LARGE SCALE GENOMIC DNA]</scope>
    <source>
        <strain evidence="2 3">Is-34</strain>
    </source>
</reference>
<protein>
    <recommendedName>
        <fullName evidence="1">DUF6894 domain-containing protein</fullName>
    </recommendedName>
</protein>
<gene>
    <name evidence="2" type="ORF">MA20_32505</name>
</gene>
<dbReference type="EMBL" id="JRPN01000025">
    <property type="protein sequence ID" value="KGT75253.1"/>
    <property type="molecule type" value="Genomic_DNA"/>
</dbReference>
<sequence>MPTIYFDILNDADTIIDDEGVELPDTCVAPQMALELLGQAILDGSRRGTPGVTKLELRDQNGPFLRVSAAVVIEKL</sequence>
<feature type="domain" description="DUF6894" evidence="1">
    <location>
        <begin position="5"/>
        <end position="67"/>
    </location>
</feature>
<evidence type="ECO:0000313" key="2">
    <source>
        <dbReference type="EMBL" id="KGT75253.1"/>
    </source>
</evidence>
<accession>A0A0A3YNI7</accession>
<comment type="caution">
    <text evidence="2">The sequence shown here is derived from an EMBL/GenBank/DDBJ whole genome shotgun (WGS) entry which is preliminary data.</text>
</comment>
<evidence type="ECO:0000313" key="3">
    <source>
        <dbReference type="Proteomes" id="UP000030377"/>
    </source>
</evidence>
<proteinExistence type="predicted"/>
<name>A0A0A3YNI7_BRAJP</name>